<dbReference type="PROSITE" id="PS50893">
    <property type="entry name" value="ABC_TRANSPORTER_2"/>
    <property type="match status" value="1"/>
</dbReference>
<accession>A0A5C7FHL3</accession>
<dbReference type="SMART" id="SM00382">
    <property type="entry name" value="AAA"/>
    <property type="match status" value="1"/>
</dbReference>
<comment type="subcellular location">
    <subcellularLocation>
        <location evidence="1">Cell membrane</location>
        <topology evidence="1">Peripheral membrane protein</topology>
        <orientation evidence="1">Cytoplasmic side</orientation>
    </subcellularLocation>
</comment>
<dbReference type="AlphaFoldDB" id="A0A5C7FHL3"/>
<dbReference type="OrthoDB" id="9804819at2"/>
<dbReference type="KEGG" id="ahal:FTX54_010975"/>
<dbReference type="EMBL" id="CP144914">
    <property type="protein sequence ID" value="WWD78945.1"/>
    <property type="molecule type" value="Genomic_DNA"/>
</dbReference>
<evidence type="ECO:0000256" key="3">
    <source>
        <dbReference type="ARBA" id="ARBA00022741"/>
    </source>
</evidence>
<dbReference type="InterPro" id="IPR050763">
    <property type="entry name" value="ABC_transporter_ATP-binding"/>
</dbReference>
<keyword evidence="3" id="KW-0547">Nucleotide-binding</keyword>
<dbReference type="SUPFAM" id="SSF52540">
    <property type="entry name" value="P-loop containing nucleoside triphosphate hydrolases"/>
    <property type="match status" value="1"/>
</dbReference>
<evidence type="ECO:0000256" key="2">
    <source>
        <dbReference type="ARBA" id="ARBA00022448"/>
    </source>
</evidence>
<keyword evidence="8" id="KW-1185">Reference proteome</keyword>
<dbReference type="Proteomes" id="UP000321816">
    <property type="component" value="Chromosome"/>
</dbReference>
<dbReference type="GO" id="GO:0005886">
    <property type="term" value="C:plasma membrane"/>
    <property type="evidence" value="ECO:0007669"/>
    <property type="project" value="UniProtKB-SubCell"/>
</dbReference>
<sequence>MTKGTIEVHGLEKTFKDQFQAVKGISFSVKKGECFAFLGPNGAGKSTTVKMLTTLIAPTGGQALVSGYDVLKDPGRVRWEIGVVLQETGLDTDMTGRELLELQGRIFNLSKKEASRRAEELLKKVGLHEEADKRCGKYSGGMRRRLDLAVTLVHNPPILFLDEPTTGLDPLNRKAIWNEIHRLNKEEGTTIFLTTQYLEEADALADYVSIINDGEIAAEGTAARLKQEIGADVIHWTFTGEEDAQRAAETFLQREDVPVVQQAETVKVTTADAGSKLQDYISALTEAGISMVSVTVKSPTLDDVFISVTNEKDGGTK</sequence>
<dbReference type="GO" id="GO:0016887">
    <property type="term" value="F:ATP hydrolysis activity"/>
    <property type="evidence" value="ECO:0007669"/>
    <property type="project" value="InterPro"/>
</dbReference>
<dbReference type="Pfam" id="PF13732">
    <property type="entry name" value="DrrA1-3_C"/>
    <property type="match status" value="1"/>
</dbReference>
<gene>
    <name evidence="7" type="ORF">FTX54_010975</name>
</gene>
<dbReference type="GO" id="GO:1900753">
    <property type="term" value="P:doxorubicin transport"/>
    <property type="evidence" value="ECO:0007669"/>
    <property type="project" value="InterPro"/>
</dbReference>
<dbReference type="GO" id="GO:0005524">
    <property type="term" value="F:ATP binding"/>
    <property type="evidence" value="ECO:0007669"/>
    <property type="project" value="UniProtKB-KW"/>
</dbReference>
<dbReference type="GO" id="GO:0043215">
    <property type="term" value="P:daunorubicin transport"/>
    <property type="evidence" value="ECO:0007669"/>
    <property type="project" value="InterPro"/>
</dbReference>
<feature type="domain" description="ABC transporter" evidence="6">
    <location>
        <begin position="6"/>
        <end position="238"/>
    </location>
</feature>
<dbReference type="InterPro" id="IPR027417">
    <property type="entry name" value="P-loop_NTPase"/>
</dbReference>
<evidence type="ECO:0000313" key="8">
    <source>
        <dbReference type="Proteomes" id="UP000321816"/>
    </source>
</evidence>
<dbReference type="PANTHER" id="PTHR42711:SF5">
    <property type="entry name" value="ABC TRANSPORTER ATP-BINDING PROTEIN NATA"/>
    <property type="match status" value="1"/>
</dbReference>
<dbReference type="NCBIfam" id="TIGR01188">
    <property type="entry name" value="drrA"/>
    <property type="match status" value="1"/>
</dbReference>
<reference evidence="7 8" key="1">
    <citation type="submission" date="2024-01" db="EMBL/GenBank/DDBJ databases">
        <title>Complete Genome Sequence of Alkalicoccus halolimnae BZ-SZ-XJ29T, a Moderately Halophilic Bacterium Isolated from a Salt Lake.</title>
        <authorList>
            <person name="Zhao B."/>
        </authorList>
    </citation>
    <scope>NUCLEOTIDE SEQUENCE [LARGE SCALE GENOMIC DNA]</scope>
    <source>
        <strain evidence="7 8">BZ-SZ-XJ29</strain>
    </source>
</reference>
<dbReference type="Pfam" id="PF00005">
    <property type="entry name" value="ABC_tran"/>
    <property type="match status" value="1"/>
</dbReference>
<evidence type="ECO:0000256" key="1">
    <source>
        <dbReference type="ARBA" id="ARBA00004413"/>
    </source>
</evidence>
<dbReference type="Gene3D" id="3.40.50.300">
    <property type="entry name" value="P-loop containing nucleotide triphosphate hydrolases"/>
    <property type="match status" value="1"/>
</dbReference>
<dbReference type="InterPro" id="IPR003439">
    <property type="entry name" value="ABC_transporter-like_ATP-bd"/>
</dbReference>
<keyword evidence="2" id="KW-0813">Transport</keyword>
<dbReference type="RefSeq" id="WP_147804700.1">
    <property type="nucleotide sequence ID" value="NZ_CP144914.1"/>
</dbReference>
<dbReference type="InterPro" id="IPR025302">
    <property type="entry name" value="DrrA1/2-like_C"/>
</dbReference>
<proteinExistence type="inferred from homology"/>
<evidence type="ECO:0000313" key="7">
    <source>
        <dbReference type="EMBL" id="WWD78945.1"/>
    </source>
</evidence>
<evidence type="ECO:0000256" key="5">
    <source>
        <dbReference type="ARBA" id="ARBA00049985"/>
    </source>
</evidence>
<dbReference type="PROSITE" id="PS00211">
    <property type="entry name" value="ABC_TRANSPORTER_1"/>
    <property type="match status" value="1"/>
</dbReference>
<keyword evidence="4 7" id="KW-0067">ATP-binding</keyword>
<evidence type="ECO:0000256" key="4">
    <source>
        <dbReference type="ARBA" id="ARBA00022840"/>
    </source>
</evidence>
<evidence type="ECO:0000259" key="6">
    <source>
        <dbReference type="PROSITE" id="PS50893"/>
    </source>
</evidence>
<dbReference type="PANTHER" id="PTHR42711">
    <property type="entry name" value="ABC TRANSPORTER ATP-BINDING PROTEIN"/>
    <property type="match status" value="1"/>
</dbReference>
<dbReference type="InterPro" id="IPR017871">
    <property type="entry name" value="ABC_transporter-like_CS"/>
</dbReference>
<organism evidence="7 8">
    <name type="scientific">Alkalicoccus halolimnae</name>
    <dbReference type="NCBI Taxonomy" id="1667239"/>
    <lineage>
        <taxon>Bacteria</taxon>
        <taxon>Bacillati</taxon>
        <taxon>Bacillota</taxon>
        <taxon>Bacilli</taxon>
        <taxon>Bacillales</taxon>
        <taxon>Bacillaceae</taxon>
        <taxon>Alkalicoccus</taxon>
    </lineage>
</organism>
<dbReference type="InterPro" id="IPR005894">
    <property type="entry name" value="DrrA"/>
</dbReference>
<protein>
    <submittedName>
        <fullName evidence="7">ATP-binding cassette domain-containing protein</fullName>
    </submittedName>
</protein>
<comment type="similarity">
    <text evidence="5">Belongs to the ABC transporter superfamily. Drug exporter-1 (DrugE1) (TC 3.A.1.105) family.</text>
</comment>
<dbReference type="InterPro" id="IPR003593">
    <property type="entry name" value="AAA+_ATPase"/>
</dbReference>
<name>A0A5C7FHL3_9BACI</name>